<keyword evidence="4 8" id="KW-0418">Kinase</keyword>
<comment type="caution">
    <text evidence="10">The sequence shown here is derived from an EMBL/GenBank/DDBJ whole genome shotgun (WGS) entry which is preliminary data.</text>
</comment>
<evidence type="ECO:0000256" key="1">
    <source>
        <dbReference type="ARBA" id="ARBA00009427"/>
    </source>
</evidence>
<comment type="catalytic activity">
    <reaction evidence="7 8">
        <text>CMP + ATP = CDP + ADP</text>
        <dbReference type="Rhea" id="RHEA:11600"/>
        <dbReference type="ChEBI" id="CHEBI:30616"/>
        <dbReference type="ChEBI" id="CHEBI:58069"/>
        <dbReference type="ChEBI" id="CHEBI:60377"/>
        <dbReference type="ChEBI" id="CHEBI:456216"/>
        <dbReference type="EC" id="2.7.4.25"/>
    </reaction>
</comment>
<evidence type="ECO:0000256" key="6">
    <source>
        <dbReference type="ARBA" id="ARBA00047615"/>
    </source>
</evidence>
<comment type="subcellular location">
    <subcellularLocation>
        <location evidence="8">Cytoplasm</location>
    </subcellularLocation>
</comment>
<dbReference type="NCBIfam" id="TIGR00017">
    <property type="entry name" value="cmk"/>
    <property type="match status" value="1"/>
</dbReference>
<dbReference type="InterPro" id="IPR003136">
    <property type="entry name" value="Cytidylate_kin"/>
</dbReference>
<evidence type="ECO:0000256" key="8">
    <source>
        <dbReference type="HAMAP-Rule" id="MF_00238"/>
    </source>
</evidence>
<evidence type="ECO:0000313" key="10">
    <source>
        <dbReference type="EMBL" id="MBM6912481.1"/>
    </source>
</evidence>
<protein>
    <recommendedName>
        <fullName evidence="8">Cytidylate kinase</fullName>
        <shortName evidence="8">CK</shortName>
        <ecNumber evidence="8">2.7.4.25</ecNumber>
    </recommendedName>
    <alternativeName>
        <fullName evidence="8">Cytidine monophosphate kinase</fullName>
        <shortName evidence="8">CMP kinase</shortName>
    </alternativeName>
</protein>
<keyword evidence="3 8" id="KW-0547">Nucleotide-binding</keyword>
<dbReference type="Pfam" id="PF02224">
    <property type="entry name" value="Cytidylate_kin"/>
    <property type="match status" value="1"/>
</dbReference>
<organism evidence="10 11">
    <name type="scientific">Veillonella magna</name>
    <dbReference type="NCBI Taxonomy" id="464322"/>
    <lineage>
        <taxon>Bacteria</taxon>
        <taxon>Bacillati</taxon>
        <taxon>Bacillota</taxon>
        <taxon>Negativicutes</taxon>
        <taxon>Veillonellales</taxon>
        <taxon>Veillonellaceae</taxon>
        <taxon>Veillonella</taxon>
    </lineage>
</organism>
<dbReference type="RefSeq" id="WP_083963108.1">
    <property type="nucleotide sequence ID" value="NZ_JACJLA010000005.1"/>
</dbReference>
<accession>A0ABS2GEP6</accession>
<feature type="domain" description="Cytidylate kinase" evidence="9">
    <location>
        <begin position="9"/>
        <end position="220"/>
    </location>
</feature>
<dbReference type="CDD" id="cd02020">
    <property type="entry name" value="CMPK"/>
    <property type="match status" value="1"/>
</dbReference>
<dbReference type="EMBL" id="JACJLA010000005">
    <property type="protein sequence ID" value="MBM6912481.1"/>
    <property type="molecule type" value="Genomic_DNA"/>
</dbReference>
<feature type="binding site" evidence="8">
    <location>
        <begin position="13"/>
        <end position="21"/>
    </location>
    <ligand>
        <name>ATP</name>
        <dbReference type="ChEBI" id="CHEBI:30616"/>
    </ligand>
</feature>
<proteinExistence type="inferred from homology"/>
<evidence type="ECO:0000256" key="3">
    <source>
        <dbReference type="ARBA" id="ARBA00022741"/>
    </source>
</evidence>
<evidence type="ECO:0000256" key="4">
    <source>
        <dbReference type="ARBA" id="ARBA00022777"/>
    </source>
</evidence>
<keyword evidence="8" id="KW-0963">Cytoplasm</keyword>
<dbReference type="Gene3D" id="3.40.50.300">
    <property type="entry name" value="P-loop containing nucleotide triphosphate hydrolases"/>
    <property type="match status" value="1"/>
</dbReference>
<evidence type="ECO:0000256" key="5">
    <source>
        <dbReference type="ARBA" id="ARBA00022840"/>
    </source>
</evidence>
<name>A0ABS2GEP6_9FIRM</name>
<keyword evidence="11" id="KW-1185">Reference proteome</keyword>
<comment type="catalytic activity">
    <reaction evidence="6 8">
        <text>dCMP + ATP = dCDP + ADP</text>
        <dbReference type="Rhea" id="RHEA:25094"/>
        <dbReference type="ChEBI" id="CHEBI:30616"/>
        <dbReference type="ChEBI" id="CHEBI:57566"/>
        <dbReference type="ChEBI" id="CHEBI:58593"/>
        <dbReference type="ChEBI" id="CHEBI:456216"/>
        <dbReference type="EC" id="2.7.4.25"/>
    </reaction>
</comment>
<reference evidence="10 11" key="1">
    <citation type="journal article" date="2021" name="Sci. Rep.">
        <title>The distribution of antibiotic resistance genes in chicken gut microbiota commensals.</title>
        <authorList>
            <person name="Juricova H."/>
            <person name="Matiasovicova J."/>
            <person name="Kubasova T."/>
            <person name="Cejkova D."/>
            <person name="Rychlik I."/>
        </authorList>
    </citation>
    <scope>NUCLEOTIDE SEQUENCE [LARGE SCALE GENOMIC DNA]</scope>
    <source>
        <strain evidence="10 11">An537</strain>
    </source>
</reference>
<evidence type="ECO:0000256" key="7">
    <source>
        <dbReference type="ARBA" id="ARBA00048478"/>
    </source>
</evidence>
<sequence length="239" mass="26439">MSSIRKIAVAVDGPAGAGKSSISKLVAQRLGYLYIDTGAMYRAITWAALHAGVDVKDEIKVTALLPSIDLRLEPTKDSFRVYVNNREITADIRSQAVTGHVSQVASYKSVREFLVEKQRQMARCGGVILDGRDIGSVVLPDAELKIYLTASVDARAHRRWLEVKDIEEVSLEDIKRSVKERDLMDTTRKESPLICVPEAVVVDSSNMSFDNTVEHIMKLIIDKSALLAEEAIQVKGDEK</sequence>
<gene>
    <name evidence="8" type="primary">cmk</name>
    <name evidence="10" type="ORF">H6A01_03930</name>
</gene>
<evidence type="ECO:0000259" key="9">
    <source>
        <dbReference type="Pfam" id="PF02224"/>
    </source>
</evidence>
<dbReference type="SUPFAM" id="SSF52540">
    <property type="entry name" value="P-loop containing nucleoside triphosphate hydrolases"/>
    <property type="match status" value="1"/>
</dbReference>
<comment type="similarity">
    <text evidence="1 8">Belongs to the cytidylate kinase family. Type 1 subfamily.</text>
</comment>
<dbReference type="InterPro" id="IPR011994">
    <property type="entry name" value="Cytidylate_kinase_dom"/>
</dbReference>
<evidence type="ECO:0000256" key="2">
    <source>
        <dbReference type="ARBA" id="ARBA00022679"/>
    </source>
</evidence>
<dbReference type="EC" id="2.7.4.25" evidence="8"/>
<dbReference type="InterPro" id="IPR027417">
    <property type="entry name" value="P-loop_NTPase"/>
</dbReference>
<keyword evidence="5 8" id="KW-0067">ATP-binding</keyword>
<dbReference type="GO" id="GO:0016301">
    <property type="term" value="F:kinase activity"/>
    <property type="evidence" value="ECO:0007669"/>
    <property type="project" value="UniProtKB-KW"/>
</dbReference>
<dbReference type="PANTHER" id="PTHR21299:SF2">
    <property type="entry name" value="CYTIDYLATE KINASE"/>
    <property type="match status" value="1"/>
</dbReference>
<keyword evidence="2 8" id="KW-0808">Transferase</keyword>
<dbReference type="Proteomes" id="UP000707138">
    <property type="component" value="Unassembled WGS sequence"/>
</dbReference>
<dbReference type="HAMAP" id="MF_00238">
    <property type="entry name" value="Cytidyl_kinase_type1"/>
    <property type="match status" value="1"/>
</dbReference>
<dbReference type="PANTHER" id="PTHR21299">
    <property type="entry name" value="CYTIDYLATE KINASE/PANTOATE-BETA-ALANINE LIGASE"/>
    <property type="match status" value="1"/>
</dbReference>
<evidence type="ECO:0000313" key="11">
    <source>
        <dbReference type="Proteomes" id="UP000707138"/>
    </source>
</evidence>